<feature type="compositionally biased region" description="Low complexity" evidence="6">
    <location>
        <begin position="28"/>
        <end position="45"/>
    </location>
</feature>
<evidence type="ECO:0000256" key="3">
    <source>
        <dbReference type="ARBA" id="ARBA00022679"/>
    </source>
</evidence>
<evidence type="ECO:0000256" key="4">
    <source>
        <dbReference type="ARBA" id="ARBA00022691"/>
    </source>
</evidence>
<dbReference type="GO" id="GO:0000049">
    <property type="term" value="F:tRNA binding"/>
    <property type="evidence" value="ECO:0007669"/>
    <property type="project" value="TreeGrafter"/>
</dbReference>
<dbReference type="InterPro" id="IPR028564">
    <property type="entry name" value="MT_TRM10-typ"/>
</dbReference>
<proteinExistence type="predicted"/>
<evidence type="ECO:0000313" key="8">
    <source>
        <dbReference type="EMBL" id="EFA77867.1"/>
    </source>
</evidence>
<sequence length="404" mass="46626">MSETVNTTTTSTTSTNSTVDVEKVELQNDNSNNENNIDTTNNNNNADEEQKPLSKGQMKRKIKEERWNQVKDQRKEYLKQKKKEIKKRKHQEMSREQKLEKKLKKQKKQRDPSTIEYSGNVVLDMEMSDLMNEKEMRSTVNQVCYLYGANTKSEHPLKIAITGYKGKIRDMMEAMNGVPNWKSVSKHEQTYMDLFNNQVDDDVTKVVNENENNNNNNNDNNDNENNDNNNNNNNNNNSVKKLSKDQLVYLTAESPNILQKIDPTKHYIIGSFVDHNKLKGYTYKKATEQGIATAQLPIAEYIQLSSRKVLAINHVFEILLQFAHNNDWKESFEKVIPSRKQTKDEDEDEYIQSELNNKNNNNNNNNEKQQEEDVATTSTTSTASTTSTTSTTTTQQIEETTTKQ</sequence>
<keyword evidence="2" id="KW-0489">Methyltransferase</keyword>
<comment type="catalytic activity">
    <reaction evidence="5">
        <text>guanosine(9) in tRNA + S-adenosyl-L-methionine = N(1)-methylguanosine(9) in tRNA + S-adenosyl-L-homocysteine + H(+)</text>
        <dbReference type="Rhea" id="RHEA:43156"/>
        <dbReference type="Rhea" id="RHEA-COMP:10367"/>
        <dbReference type="Rhea" id="RHEA-COMP:10368"/>
        <dbReference type="ChEBI" id="CHEBI:15378"/>
        <dbReference type="ChEBI" id="CHEBI:57856"/>
        <dbReference type="ChEBI" id="CHEBI:59789"/>
        <dbReference type="ChEBI" id="CHEBI:73542"/>
        <dbReference type="ChEBI" id="CHEBI:74269"/>
        <dbReference type="EC" id="2.1.1.221"/>
    </reaction>
</comment>
<dbReference type="FunCoup" id="D3BLD3">
    <property type="interactions" value="498"/>
</dbReference>
<dbReference type="Proteomes" id="UP000001396">
    <property type="component" value="Unassembled WGS sequence"/>
</dbReference>
<feature type="compositionally biased region" description="Basic residues" evidence="6">
    <location>
        <begin position="80"/>
        <end position="90"/>
    </location>
</feature>
<dbReference type="EC" id="2.1.1.221" evidence="1"/>
<name>D3BLD3_HETP5</name>
<dbReference type="GO" id="GO:0052905">
    <property type="term" value="F:tRNA (guanosine(9)-N1)-methyltransferase activity"/>
    <property type="evidence" value="ECO:0007669"/>
    <property type="project" value="UniProtKB-EC"/>
</dbReference>
<evidence type="ECO:0000313" key="9">
    <source>
        <dbReference type="Proteomes" id="UP000001396"/>
    </source>
</evidence>
<keyword evidence="3" id="KW-0808">Transferase</keyword>
<dbReference type="STRING" id="670386.D3BLD3"/>
<keyword evidence="9" id="KW-1185">Reference proteome</keyword>
<dbReference type="InParanoid" id="D3BLD3"/>
<dbReference type="GeneID" id="31364842"/>
<dbReference type="RefSeq" id="XP_020429995.1">
    <property type="nucleotide sequence ID" value="XM_020580162.1"/>
</dbReference>
<protein>
    <recommendedName>
        <fullName evidence="1">tRNA (guanine(9)-N(1))-methyltransferase</fullName>
        <ecNumber evidence="1">2.1.1.221</ecNumber>
    </recommendedName>
</protein>
<feature type="compositionally biased region" description="Low complexity" evidence="6">
    <location>
        <begin position="1"/>
        <end position="19"/>
    </location>
</feature>
<dbReference type="PANTHER" id="PTHR13563">
    <property type="entry name" value="TRNA (GUANINE-9-) METHYLTRANSFERASE"/>
    <property type="match status" value="1"/>
</dbReference>
<feature type="compositionally biased region" description="Basic and acidic residues" evidence="6">
    <location>
        <begin position="91"/>
        <end position="100"/>
    </location>
</feature>
<dbReference type="InterPro" id="IPR007356">
    <property type="entry name" value="tRNA_m1G_MeTrfase_euk"/>
</dbReference>
<dbReference type="GO" id="GO:0002939">
    <property type="term" value="P:tRNA N1-guanine methylation"/>
    <property type="evidence" value="ECO:0007669"/>
    <property type="project" value="TreeGrafter"/>
</dbReference>
<dbReference type="PROSITE" id="PS51675">
    <property type="entry name" value="SAM_MT_TRM10"/>
    <property type="match status" value="1"/>
</dbReference>
<comment type="caution">
    <text evidence="8">The sequence shown here is derived from an EMBL/GenBank/DDBJ whole genome shotgun (WGS) entry which is preliminary data.</text>
</comment>
<dbReference type="EMBL" id="ADBJ01000039">
    <property type="protein sequence ID" value="EFA77867.1"/>
    <property type="molecule type" value="Genomic_DNA"/>
</dbReference>
<feature type="region of interest" description="Disordered" evidence="6">
    <location>
        <begin position="1"/>
        <end position="116"/>
    </location>
</feature>
<feature type="region of interest" description="Disordered" evidence="6">
    <location>
        <begin position="208"/>
        <end position="239"/>
    </location>
</feature>
<evidence type="ECO:0000259" key="7">
    <source>
        <dbReference type="PROSITE" id="PS51675"/>
    </source>
</evidence>
<feature type="domain" description="SAM-dependent MTase TRM10-type" evidence="7">
    <location>
        <begin position="107"/>
        <end position="343"/>
    </location>
</feature>
<feature type="compositionally biased region" description="Low complexity" evidence="6">
    <location>
        <begin position="226"/>
        <end position="237"/>
    </location>
</feature>
<gene>
    <name evidence="8" type="ORF">PPL_09367</name>
</gene>
<dbReference type="Gene3D" id="3.40.1280.30">
    <property type="match status" value="1"/>
</dbReference>
<dbReference type="GO" id="GO:0005634">
    <property type="term" value="C:nucleus"/>
    <property type="evidence" value="ECO:0007669"/>
    <property type="project" value="TreeGrafter"/>
</dbReference>
<dbReference type="PANTHER" id="PTHR13563:SF13">
    <property type="entry name" value="TRNA METHYLTRANSFERASE 10 HOMOLOG A"/>
    <property type="match status" value="1"/>
</dbReference>
<reference evidence="8 9" key="1">
    <citation type="journal article" date="2011" name="Genome Res.">
        <title>Phylogeny-wide analysis of social amoeba genomes highlights ancient origins for complex intercellular communication.</title>
        <authorList>
            <person name="Heidel A.J."/>
            <person name="Lawal H.M."/>
            <person name="Felder M."/>
            <person name="Schilde C."/>
            <person name="Helps N.R."/>
            <person name="Tunggal B."/>
            <person name="Rivero F."/>
            <person name="John U."/>
            <person name="Schleicher M."/>
            <person name="Eichinger L."/>
            <person name="Platzer M."/>
            <person name="Noegel A.A."/>
            <person name="Schaap P."/>
            <person name="Gloeckner G."/>
        </authorList>
    </citation>
    <scope>NUCLEOTIDE SEQUENCE [LARGE SCALE GENOMIC DNA]</scope>
    <source>
        <strain evidence="9">ATCC 26659 / Pp 5 / PN500</strain>
    </source>
</reference>
<evidence type="ECO:0000256" key="5">
    <source>
        <dbReference type="ARBA" id="ARBA00048434"/>
    </source>
</evidence>
<feature type="compositionally biased region" description="Low complexity" evidence="6">
    <location>
        <begin position="209"/>
        <end position="220"/>
    </location>
</feature>
<feature type="compositionally biased region" description="Basic and acidic residues" evidence="6">
    <location>
        <begin position="62"/>
        <end position="79"/>
    </location>
</feature>
<keyword evidence="4" id="KW-0949">S-adenosyl-L-methionine</keyword>
<organism evidence="8 9">
    <name type="scientific">Heterostelium pallidum (strain ATCC 26659 / Pp 5 / PN500)</name>
    <name type="common">Cellular slime mold</name>
    <name type="synonym">Polysphondylium pallidum</name>
    <dbReference type="NCBI Taxonomy" id="670386"/>
    <lineage>
        <taxon>Eukaryota</taxon>
        <taxon>Amoebozoa</taxon>
        <taxon>Evosea</taxon>
        <taxon>Eumycetozoa</taxon>
        <taxon>Dictyostelia</taxon>
        <taxon>Acytosteliales</taxon>
        <taxon>Acytosteliaceae</taxon>
        <taxon>Heterostelium</taxon>
    </lineage>
</organism>
<feature type="compositionally biased region" description="Low complexity" evidence="6">
    <location>
        <begin position="356"/>
        <end position="367"/>
    </location>
</feature>
<dbReference type="OMA" id="FKKNDGW"/>
<evidence type="ECO:0000256" key="1">
    <source>
        <dbReference type="ARBA" id="ARBA00012797"/>
    </source>
</evidence>
<feature type="compositionally biased region" description="Low complexity" evidence="6">
    <location>
        <begin position="375"/>
        <end position="404"/>
    </location>
</feature>
<accession>D3BLD3</accession>
<dbReference type="InterPro" id="IPR038459">
    <property type="entry name" value="MT_TRM10-typ_sf"/>
</dbReference>
<evidence type="ECO:0000256" key="2">
    <source>
        <dbReference type="ARBA" id="ARBA00022603"/>
    </source>
</evidence>
<dbReference type="AlphaFoldDB" id="D3BLD3"/>
<feature type="region of interest" description="Disordered" evidence="6">
    <location>
        <begin position="334"/>
        <end position="404"/>
    </location>
</feature>
<evidence type="ECO:0000256" key="6">
    <source>
        <dbReference type="SAM" id="MobiDB-lite"/>
    </source>
</evidence>